<keyword evidence="7" id="KW-0325">Glycoprotein</keyword>
<reference evidence="13 14" key="1">
    <citation type="journal article" date="2018" name="Mol. Plant">
        <title>The genome of Artemisia annua provides insight into the evolution of Asteraceae family and artemisinin biosynthesis.</title>
        <authorList>
            <person name="Shen Q."/>
            <person name="Zhang L."/>
            <person name="Liao Z."/>
            <person name="Wang S."/>
            <person name="Yan T."/>
            <person name="Shi P."/>
            <person name="Liu M."/>
            <person name="Fu X."/>
            <person name="Pan Q."/>
            <person name="Wang Y."/>
            <person name="Lv Z."/>
            <person name="Lu X."/>
            <person name="Zhang F."/>
            <person name="Jiang W."/>
            <person name="Ma Y."/>
            <person name="Chen M."/>
            <person name="Hao X."/>
            <person name="Li L."/>
            <person name="Tang Y."/>
            <person name="Lv G."/>
            <person name="Zhou Y."/>
            <person name="Sun X."/>
            <person name="Brodelius P.E."/>
            <person name="Rose J.K.C."/>
            <person name="Tang K."/>
        </authorList>
    </citation>
    <scope>NUCLEOTIDE SEQUENCE [LARGE SCALE GENOMIC DNA]</scope>
    <source>
        <strain evidence="14">cv. Huhao1</strain>
        <tissue evidence="13">Leaf</tissue>
    </source>
</reference>
<evidence type="ECO:0000256" key="1">
    <source>
        <dbReference type="ARBA" id="ARBA00004609"/>
    </source>
</evidence>
<evidence type="ECO:0000256" key="4">
    <source>
        <dbReference type="ARBA" id="ARBA00022729"/>
    </source>
</evidence>
<evidence type="ECO:0000256" key="2">
    <source>
        <dbReference type="ARBA" id="ARBA00022475"/>
    </source>
</evidence>
<dbReference type="PANTHER" id="PTHR33021">
    <property type="entry name" value="BLUE COPPER PROTEIN"/>
    <property type="match status" value="1"/>
</dbReference>
<evidence type="ECO:0000256" key="10">
    <source>
        <dbReference type="SAM" id="MobiDB-lite"/>
    </source>
</evidence>
<name>A0A2U1LHN4_ARTAN</name>
<feature type="chain" id="PRO_5015421661" evidence="11">
    <location>
        <begin position="23"/>
        <end position="209"/>
    </location>
</feature>
<evidence type="ECO:0000256" key="11">
    <source>
        <dbReference type="SAM" id="SignalP"/>
    </source>
</evidence>
<dbReference type="Proteomes" id="UP000245207">
    <property type="component" value="Unassembled WGS sequence"/>
</dbReference>
<dbReference type="GO" id="GO:0009055">
    <property type="term" value="F:electron transfer activity"/>
    <property type="evidence" value="ECO:0007669"/>
    <property type="project" value="InterPro"/>
</dbReference>
<feature type="compositionally biased region" description="Pro residues" evidence="10">
    <location>
        <begin position="133"/>
        <end position="161"/>
    </location>
</feature>
<organism evidence="13 14">
    <name type="scientific">Artemisia annua</name>
    <name type="common">Sweet wormwood</name>
    <dbReference type="NCBI Taxonomy" id="35608"/>
    <lineage>
        <taxon>Eukaryota</taxon>
        <taxon>Viridiplantae</taxon>
        <taxon>Streptophyta</taxon>
        <taxon>Embryophyta</taxon>
        <taxon>Tracheophyta</taxon>
        <taxon>Spermatophyta</taxon>
        <taxon>Magnoliopsida</taxon>
        <taxon>eudicotyledons</taxon>
        <taxon>Gunneridae</taxon>
        <taxon>Pentapetalae</taxon>
        <taxon>asterids</taxon>
        <taxon>campanulids</taxon>
        <taxon>Asterales</taxon>
        <taxon>Asteraceae</taxon>
        <taxon>Asteroideae</taxon>
        <taxon>Anthemideae</taxon>
        <taxon>Artemisiinae</taxon>
        <taxon>Artemisia</taxon>
    </lineage>
</organism>
<evidence type="ECO:0000256" key="9">
    <source>
        <dbReference type="ARBA" id="ARBA00035011"/>
    </source>
</evidence>
<evidence type="ECO:0000256" key="3">
    <source>
        <dbReference type="ARBA" id="ARBA00022622"/>
    </source>
</evidence>
<dbReference type="InterPro" id="IPR039391">
    <property type="entry name" value="Phytocyanin-like"/>
</dbReference>
<protein>
    <submittedName>
        <fullName evidence="13">Cupredoxin</fullName>
    </submittedName>
</protein>
<comment type="subcellular location">
    <subcellularLocation>
        <location evidence="1">Cell membrane</location>
        <topology evidence="1">Lipid-anchor</topology>
        <topology evidence="1">GPI-anchor</topology>
    </subcellularLocation>
</comment>
<feature type="region of interest" description="Disordered" evidence="10">
    <location>
        <begin position="127"/>
        <end position="187"/>
    </location>
</feature>
<proteinExistence type="inferred from homology"/>
<keyword evidence="8" id="KW-0449">Lipoprotein</keyword>
<accession>A0A2U1LHN4</accession>
<dbReference type="PANTHER" id="PTHR33021:SF414">
    <property type="entry name" value="PHYTOCYANIN DOMAIN, CUPREDOXIN"/>
    <property type="match status" value="1"/>
</dbReference>
<keyword evidence="14" id="KW-1185">Reference proteome</keyword>
<evidence type="ECO:0000313" key="14">
    <source>
        <dbReference type="Proteomes" id="UP000245207"/>
    </source>
</evidence>
<evidence type="ECO:0000313" key="13">
    <source>
        <dbReference type="EMBL" id="PWA48503.1"/>
    </source>
</evidence>
<comment type="caution">
    <text evidence="13">The sequence shown here is derived from an EMBL/GenBank/DDBJ whole genome shotgun (WGS) entry which is preliminary data.</text>
</comment>
<dbReference type="PROSITE" id="PS51485">
    <property type="entry name" value="PHYTOCYANIN"/>
    <property type="match status" value="1"/>
</dbReference>
<gene>
    <name evidence="13" type="ORF">CTI12_AA420780</name>
</gene>
<evidence type="ECO:0000256" key="6">
    <source>
        <dbReference type="ARBA" id="ARBA00023157"/>
    </source>
</evidence>
<sequence>MRTMEAALGLLSLFLVIHNVGAHMFQVGGSGDWSVESSSSYGQWAQNSRFQVGDTVLFSYKANQDSVVQVSEADYKNCSTASPIANYSDGHTVIKLNQSGPHYFISGVADHCKNHEKVMIIVLADRSSHSTPSPSPSAAPPQSLPPAPSGDEFPSPPPAPNTPETDHHTPAPAPSDDNHPSPPTPSGASSFAVNFFCSVGTFVGFSLLV</sequence>
<evidence type="ECO:0000259" key="12">
    <source>
        <dbReference type="PROSITE" id="PS51485"/>
    </source>
</evidence>
<keyword evidence="3" id="KW-0336">GPI-anchor</keyword>
<dbReference type="EMBL" id="PKPP01009337">
    <property type="protein sequence ID" value="PWA48503.1"/>
    <property type="molecule type" value="Genomic_DNA"/>
</dbReference>
<keyword evidence="6" id="KW-1015">Disulfide bond</keyword>
<evidence type="ECO:0000256" key="7">
    <source>
        <dbReference type="ARBA" id="ARBA00023180"/>
    </source>
</evidence>
<dbReference type="Pfam" id="PF02298">
    <property type="entry name" value="Cu_bind_like"/>
    <property type="match status" value="1"/>
</dbReference>
<evidence type="ECO:0000256" key="5">
    <source>
        <dbReference type="ARBA" id="ARBA00023136"/>
    </source>
</evidence>
<dbReference type="GO" id="GO:0005886">
    <property type="term" value="C:plasma membrane"/>
    <property type="evidence" value="ECO:0007669"/>
    <property type="project" value="UniProtKB-SubCell"/>
</dbReference>
<dbReference type="STRING" id="35608.A0A2U1LHN4"/>
<dbReference type="InterPro" id="IPR003245">
    <property type="entry name" value="Phytocyanin_dom"/>
</dbReference>
<comment type="similarity">
    <text evidence="9">Belongs to the early nodulin-like (ENODL) family.</text>
</comment>
<dbReference type="OrthoDB" id="691587at2759"/>
<dbReference type="SUPFAM" id="SSF49503">
    <property type="entry name" value="Cupredoxins"/>
    <property type="match status" value="1"/>
</dbReference>
<dbReference type="Gene3D" id="2.60.40.420">
    <property type="entry name" value="Cupredoxins - blue copper proteins"/>
    <property type="match status" value="1"/>
</dbReference>
<feature type="signal peptide" evidence="11">
    <location>
        <begin position="1"/>
        <end position="22"/>
    </location>
</feature>
<dbReference type="AlphaFoldDB" id="A0A2U1LHN4"/>
<keyword evidence="5" id="KW-0472">Membrane</keyword>
<dbReference type="InterPro" id="IPR008972">
    <property type="entry name" value="Cupredoxin"/>
</dbReference>
<feature type="domain" description="Phytocyanin" evidence="12">
    <location>
        <begin position="23"/>
        <end position="124"/>
    </location>
</feature>
<dbReference type="InterPro" id="IPR041846">
    <property type="entry name" value="ENL_dom"/>
</dbReference>
<keyword evidence="2" id="KW-1003">Cell membrane</keyword>
<evidence type="ECO:0000256" key="8">
    <source>
        <dbReference type="ARBA" id="ARBA00023288"/>
    </source>
</evidence>
<dbReference type="FunFam" id="2.60.40.420:FF:000010">
    <property type="entry name" value="Early nodulin-like protein 1"/>
    <property type="match status" value="1"/>
</dbReference>
<dbReference type="GO" id="GO:0098552">
    <property type="term" value="C:side of membrane"/>
    <property type="evidence" value="ECO:0007669"/>
    <property type="project" value="UniProtKB-KW"/>
</dbReference>
<keyword evidence="4 11" id="KW-0732">Signal</keyword>
<dbReference type="CDD" id="cd11019">
    <property type="entry name" value="OsENODL1_like"/>
    <property type="match status" value="1"/>
</dbReference>